<dbReference type="Proteomes" id="UP000024635">
    <property type="component" value="Unassembled WGS sequence"/>
</dbReference>
<sequence>MAALERQFLMQKHLLLRAKENSDWELEEKQMGEKYVLHRKLFKDEYFLLRTQMLARHQKELAQAQKINQEEEDELVRALALDRKKLPKMLRNEAKTRSVMFKESLRISMQV</sequence>
<dbReference type="InterPro" id="IPR051585">
    <property type="entry name" value="STE20_Ser/Thr_Kinases"/>
</dbReference>
<evidence type="ECO:0000256" key="3">
    <source>
        <dbReference type="ARBA" id="ARBA00022679"/>
    </source>
</evidence>
<evidence type="ECO:0000313" key="6">
    <source>
        <dbReference type="EMBL" id="EYC38827.1"/>
    </source>
</evidence>
<organism evidence="6 7">
    <name type="scientific">Ancylostoma ceylanicum</name>
    <dbReference type="NCBI Taxonomy" id="53326"/>
    <lineage>
        <taxon>Eukaryota</taxon>
        <taxon>Metazoa</taxon>
        <taxon>Ecdysozoa</taxon>
        <taxon>Nematoda</taxon>
        <taxon>Chromadorea</taxon>
        <taxon>Rhabditida</taxon>
        <taxon>Rhabditina</taxon>
        <taxon>Rhabditomorpha</taxon>
        <taxon>Strongyloidea</taxon>
        <taxon>Ancylostomatidae</taxon>
        <taxon>Ancylostomatinae</taxon>
        <taxon>Ancylostoma</taxon>
    </lineage>
</organism>
<dbReference type="Pfam" id="PF12474">
    <property type="entry name" value="PKK"/>
    <property type="match status" value="1"/>
</dbReference>
<keyword evidence="5" id="KW-0175">Coiled coil</keyword>
<keyword evidence="1" id="KW-0723">Serine/threonine-protein kinase</keyword>
<dbReference type="PANTHER" id="PTHR46538:SF3">
    <property type="entry name" value="PROTEIN KINASE DOMAIN-CONTAINING PROTEIN"/>
    <property type="match status" value="1"/>
</dbReference>
<evidence type="ECO:0000256" key="1">
    <source>
        <dbReference type="ARBA" id="ARBA00022527"/>
    </source>
</evidence>
<proteinExistence type="predicted"/>
<dbReference type="AlphaFoldDB" id="A0A016WHQ8"/>
<dbReference type="EMBL" id="JARK01000292">
    <property type="protein sequence ID" value="EYC38827.1"/>
    <property type="molecule type" value="Genomic_DNA"/>
</dbReference>
<feature type="coiled-coil region" evidence="5">
    <location>
        <begin position="54"/>
        <end position="81"/>
    </location>
</feature>
<keyword evidence="3" id="KW-0808">Transferase</keyword>
<comment type="caution">
    <text evidence="6">The sequence shown here is derived from an EMBL/GenBank/DDBJ whole genome shotgun (WGS) entry which is preliminary data.</text>
</comment>
<keyword evidence="2" id="KW-0597">Phosphoprotein</keyword>
<evidence type="ECO:0000313" key="7">
    <source>
        <dbReference type="Proteomes" id="UP000024635"/>
    </source>
</evidence>
<dbReference type="GO" id="GO:0004674">
    <property type="term" value="F:protein serine/threonine kinase activity"/>
    <property type="evidence" value="ECO:0007669"/>
    <property type="project" value="UniProtKB-KW"/>
</dbReference>
<evidence type="ECO:0000256" key="5">
    <source>
        <dbReference type="SAM" id="Coils"/>
    </source>
</evidence>
<name>A0A016WHQ8_9BILA</name>
<dbReference type="OrthoDB" id="10027016at2759"/>
<gene>
    <name evidence="6" type="primary">Acey_s0692.g1579</name>
    <name evidence="6" type="ORF">Y032_0692g1579</name>
</gene>
<protein>
    <submittedName>
        <fullName evidence="6">Uncharacterized protein</fullName>
    </submittedName>
</protein>
<evidence type="ECO:0000256" key="4">
    <source>
        <dbReference type="ARBA" id="ARBA00022777"/>
    </source>
</evidence>
<dbReference type="InterPro" id="IPR022165">
    <property type="entry name" value="PKK"/>
</dbReference>
<keyword evidence="7" id="KW-1185">Reference proteome</keyword>
<evidence type="ECO:0000256" key="2">
    <source>
        <dbReference type="ARBA" id="ARBA00022553"/>
    </source>
</evidence>
<keyword evidence="4" id="KW-0418">Kinase</keyword>
<reference evidence="7" key="1">
    <citation type="journal article" date="2015" name="Nat. Genet.">
        <title>The genome and transcriptome of the zoonotic hookworm Ancylostoma ceylanicum identify infection-specific gene families.</title>
        <authorList>
            <person name="Schwarz E.M."/>
            <person name="Hu Y."/>
            <person name="Antoshechkin I."/>
            <person name="Miller M.M."/>
            <person name="Sternberg P.W."/>
            <person name="Aroian R.V."/>
        </authorList>
    </citation>
    <scope>NUCLEOTIDE SEQUENCE</scope>
    <source>
        <strain evidence="7">HY135</strain>
    </source>
</reference>
<accession>A0A016WHQ8</accession>
<dbReference type="PANTHER" id="PTHR46538">
    <property type="entry name" value="PROTEIN KINASE DOMAIN-CONTAINING PROTEIN"/>
    <property type="match status" value="1"/>
</dbReference>